<dbReference type="InterPro" id="IPR000089">
    <property type="entry name" value="Biotin_lipoyl"/>
</dbReference>
<dbReference type="Proteomes" id="UP001596298">
    <property type="component" value="Unassembled WGS sequence"/>
</dbReference>
<dbReference type="Gene3D" id="2.40.50.100">
    <property type="match status" value="1"/>
</dbReference>
<dbReference type="InterPro" id="IPR050709">
    <property type="entry name" value="Biotin_Carboxyl_Carrier/Decarb"/>
</dbReference>
<name>A0ABW2ALJ6_9MICO</name>
<organism evidence="3 4">
    <name type="scientific">Flexivirga alba</name>
    <dbReference type="NCBI Taxonomy" id="702742"/>
    <lineage>
        <taxon>Bacteria</taxon>
        <taxon>Bacillati</taxon>
        <taxon>Actinomycetota</taxon>
        <taxon>Actinomycetes</taxon>
        <taxon>Micrococcales</taxon>
        <taxon>Dermacoccaceae</taxon>
        <taxon>Flexivirga</taxon>
    </lineage>
</organism>
<dbReference type="InterPro" id="IPR011053">
    <property type="entry name" value="Single_hybrid_motif"/>
</dbReference>
<evidence type="ECO:0000259" key="2">
    <source>
        <dbReference type="PROSITE" id="PS50968"/>
    </source>
</evidence>
<dbReference type="PROSITE" id="PS50968">
    <property type="entry name" value="BIOTINYL_LIPOYL"/>
    <property type="match status" value="1"/>
</dbReference>
<protein>
    <submittedName>
        <fullName evidence="3">Biotin/lipoyl-containing protein</fullName>
    </submittedName>
</protein>
<proteinExistence type="predicted"/>
<dbReference type="PANTHER" id="PTHR45266:SF3">
    <property type="entry name" value="OXALOACETATE DECARBOXYLASE ALPHA CHAIN"/>
    <property type="match status" value="1"/>
</dbReference>
<reference evidence="4" key="1">
    <citation type="journal article" date="2019" name="Int. J. Syst. Evol. Microbiol.">
        <title>The Global Catalogue of Microorganisms (GCM) 10K type strain sequencing project: providing services to taxonomists for standard genome sequencing and annotation.</title>
        <authorList>
            <consortium name="The Broad Institute Genomics Platform"/>
            <consortium name="The Broad Institute Genome Sequencing Center for Infectious Disease"/>
            <person name="Wu L."/>
            <person name="Ma J."/>
        </authorList>
    </citation>
    <scope>NUCLEOTIDE SEQUENCE [LARGE SCALE GENOMIC DNA]</scope>
    <source>
        <strain evidence="4">CCUG 58127</strain>
    </source>
</reference>
<dbReference type="CDD" id="cd06850">
    <property type="entry name" value="biotinyl_domain"/>
    <property type="match status" value="1"/>
</dbReference>
<sequence length="94" mass="9490">MARSLHAVPRPLAVARISGRPDTTTLGGITAPFGGAVTFAVAVGDQVATGDVVAVLEAMKLEAALTTPLAGTVRRLAIPDQSLVEGGDVLLEIS</sequence>
<dbReference type="Pfam" id="PF00364">
    <property type="entry name" value="Biotin_lipoyl"/>
    <property type="match status" value="1"/>
</dbReference>
<evidence type="ECO:0000313" key="3">
    <source>
        <dbReference type="EMBL" id="MFC6707814.1"/>
    </source>
</evidence>
<gene>
    <name evidence="3" type="ORF">ACFQDH_21905</name>
</gene>
<evidence type="ECO:0000256" key="1">
    <source>
        <dbReference type="ARBA" id="ARBA00023267"/>
    </source>
</evidence>
<keyword evidence="4" id="KW-1185">Reference proteome</keyword>
<keyword evidence="1" id="KW-0092">Biotin</keyword>
<accession>A0ABW2ALJ6</accession>
<dbReference type="PANTHER" id="PTHR45266">
    <property type="entry name" value="OXALOACETATE DECARBOXYLASE ALPHA CHAIN"/>
    <property type="match status" value="1"/>
</dbReference>
<dbReference type="SUPFAM" id="SSF51230">
    <property type="entry name" value="Single hybrid motif"/>
    <property type="match status" value="1"/>
</dbReference>
<dbReference type="EMBL" id="JBHSWH010000001">
    <property type="protein sequence ID" value="MFC6707814.1"/>
    <property type="molecule type" value="Genomic_DNA"/>
</dbReference>
<evidence type="ECO:0000313" key="4">
    <source>
        <dbReference type="Proteomes" id="UP001596298"/>
    </source>
</evidence>
<comment type="caution">
    <text evidence="3">The sequence shown here is derived from an EMBL/GenBank/DDBJ whole genome shotgun (WGS) entry which is preliminary data.</text>
</comment>
<dbReference type="RefSeq" id="WP_382404475.1">
    <property type="nucleotide sequence ID" value="NZ_JBHSWH010000001.1"/>
</dbReference>
<feature type="domain" description="Lipoyl-binding" evidence="2">
    <location>
        <begin position="12"/>
        <end position="94"/>
    </location>
</feature>